<dbReference type="Proteomes" id="UP000305067">
    <property type="component" value="Unassembled WGS sequence"/>
</dbReference>
<evidence type="ECO:0000313" key="2">
    <source>
        <dbReference type="Proteomes" id="UP000305067"/>
    </source>
</evidence>
<protein>
    <submittedName>
        <fullName evidence="1">Uncharacterized protein</fullName>
    </submittedName>
</protein>
<accession>A0A5C3R1F1</accession>
<keyword evidence="2" id="KW-1185">Reference proteome</keyword>
<reference evidence="1 2" key="1">
    <citation type="journal article" date="2019" name="Nat. Ecol. Evol.">
        <title>Megaphylogeny resolves global patterns of mushroom evolution.</title>
        <authorList>
            <person name="Varga T."/>
            <person name="Krizsan K."/>
            <person name="Foldi C."/>
            <person name="Dima B."/>
            <person name="Sanchez-Garcia M."/>
            <person name="Sanchez-Ramirez S."/>
            <person name="Szollosi G.J."/>
            <person name="Szarkandi J.G."/>
            <person name="Papp V."/>
            <person name="Albert L."/>
            <person name="Andreopoulos W."/>
            <person name="Angelini C."/>
            <person name="Antonin V."/>
            <person name="Barry K.W."/>
            <person name="Bougher N.L."/>
            <person name="Buchanan P."/>
            <person name="Buyck B."/>
            <person name="Bense V."/>
            <person name="Catcheside P."/>
            <person name="Chovatia M."/>
            <person name="Cooper J."/>
            <person name="Damon W."/>
            <person name="Desjardin D."/>
            <person name="Finy P."/>
            <person name="Geml J."/>
            <person name="Haridas S."/>
            <person name="Hughes K."/>
            <person name="Justo A."/>
            <person name="Karasinski D."/>
            <person name="Kautmanova I."/>
            <person name="Kiss B."/>
            <person name="Kocsube S."/>
            <person name="Kotiranta H."/>
            <person name="LaButti K.M."/>
            <person name="Lechner B.E."/>
            <person name="Liimatainen K."/>
            <person name="Lipzen A."/>
            <person name="Lukacs Z."/>
            <person name="Mihaltcheva S."/>
            <person name="Morgado L.N."/>
            <person name="Niskanen T."/>
            <person name="Noordeloos M.E."/>
            <person name="Ohm R.A."/>
            <person name="Ortiz-Santana B."/>
            <person name="Ovrebo C."/>
            <person name="Racz N."/>
            <person name="Riley R."/>
            <person name="Savchenko A."/>
            <person name="Shiryaev A."/>
            <person name="Soop K."/>
            <person name="Spirin V."/>
            <person name="Szebenyi C."/>
            <person name="Tomsovsky M."/>
            <person name="Tulloss R.E."/>
            <person name="Uehling J."/>
            <person name="Grigoriev I.V."/>
            <person name="Vagvolgyi C."/>
            <person name="Papp T."/>
            <person name="Martin F.M."/>
            <person name="Miettinen O."/>
            <person name="Hibbett D.S."/>
            <person name="Nagy L.G."/>
        </authorList>
    </citation>
    <scope>NUCLEOTIDE SEQUENCE [LARGE SCALE GENOMIC DNA]</scope>
    <source>
        <strain evidence="1 2">CBS 309.79</strain>
    </source>
</reference>
<dbReference type="AlphaFoldDB" id="A0A5C3R1F1"/>
<name>A0A5C3R1F1_9AGAR</name>
<evidence type="ECO:0000313" key="1">
    <source>
        <dbReference type="EMBL" id="TFL04544.1"/>
    </source>
</evidence>
<dbReference type="OrthoDB" id="4179406at2759"/>
<gene>
    <name evidence="1" type="ORF">BDV98DRAFT_580657</name>
</gene>
<organism evidence="1 2">
    <name type="scientific">Pterulicium gracile</name>
    <dbReference type="NCBI Taxonomy" id="1884261"/>
    <lineage>
        <taxon>Eukaryota</taxon>
        <taxon>Fungi</taxon>
        <taxon>Dikarya</taxon>
        <taxon>Basidiomycota</taxon>
        <taxon>Agaricomycotina</taxon>
        <taxon>Agaricomycetes</taxon>
        <taxon>Agaricomycetidae</taxon>
        <taxon>Agaricales</taxon>
        <taxon>Pleurotineae</taxon>
        <taxon>Pterulaceae</taxon>
        <taxon>Pterulicium</taxon>
    </lineage>
</organism>
<dbReference type="EMBL" id="ML178818">
    <property type="protein sequence ID" value="TFL04544.1"/>
    <property type="molecule type" value="Genomic_DNA"/>
</dbReference>
<proteinExistence type="predicted"/>
<sequence length="267" mass="30396">MAVGAALVYPQDLLERDSCQLENKKQLSEALRAFENEAGDTENHLREFYSQVMTAVNKIMIVNDKAVDILQDLQKAEQRSLEASLDNLKARINSVLFLIDLEGEVLGEAKMGRLWQRLWPRIGGDYKELQSYQKSLLLLNKYAEFARTHILEHRIRLSNMATSLRRLQEEVAVTPAVVTRDGLGGMSLETQLSYIRSALEEFDKAKETVKGIEDRASKQTIKVTRTTNDEVHPVSQRNFSVDFSNPPVEMRKGFLAKTRTSEKGEEH</sequence>